<dbReference type="PIRSF" id="PIRSF000149">
    <property type="entry name" value="GAP_DH"/>
    <property type="match status" value="1"/>
</dbReference>
<feature type="binding site" evidence="6">
    <location>
        <position position="34"/>
    </location>
    <ligand>
        <name>NAD(+)</name>
        <dbReference type="ChEBI" id="CHEBI:57540"/>
    </ligand>
</feature>
<feature type="binding site" evidence="5">
    <location>
        <begin position="151"/>
        <end position="153"/>
    </location>
    <ligand>
        <name>D-glyceraldehyde 3-phosphate</name>
        <dbReference type="ChEBI" id="CHEBI:59776"/>
    </ligand>
</feature>
<evidence type="ECO:0000313" key="12">
    <source>
        <dbReference type="Proteomes" id="UP000199670"/>
    </source>
</evidence>
<feature type="binding site" evidence="5">
    <location>
        <begin position="210"/>
        <end position="211"/>
    </location>
    <ligand>
        <name>D-glyceraldehyde 3-phosphate</name>
        <dbReference type="ChEBI" id="CHEBI:59776"/>
    </ligand>
</feature>
<evidence type="ECO:0000313" key="11">
    <source>
        <dbReference type="EMBL" id="SCC06138.1"/>
    </source>
</evidence>
<protein>
    <recommendedName>
        <fullName evidence="9">Glyceraldehyde-3-phosphate dehydrogenase</fullName>
        <ecNumber evidence="9">1.2.1.-</ecNumber>
    </recommendedName>
</protein>
<dbReference type="SUPFAM" id="SSF51735">
    <property type="entry name" value="NAD(P)-binding Rossmann-fold domains"/>
    <property type="match status" value="1"/>
</dbReference>
<dbReference type="Pfam" id="PF02800">
    <property type="entry name" value="Gp_dh_C"/>
    <property type="match status" value="1"/>
</dbReference>
<feature type="binding site" evidence="6">
    <location>
        <position position="316"/>
    </location>
    <ligand>
        <name>NAD(+)</name>
        <dbReference type="ChEBI" id="CHEBI:57540"/>
    </ligand>
</feature>
<keyword evidence="6" id="KW-0547">Nucleotide-binding</keyword>
<dbReference type="InterPro" id="IPR006424">
    <property type="entry name" value="Glyceraldehyde-3-P_DH_1"/>
</dbReference>
<dbReference type="Pfam" id="PF00044">
    <property type="entry name" value="Gp_dh_N"/>
    <property type="match status" value="1"/>
</dbReference>
<dbReference type="Proteomes" id="UP000199670">
    <property type="component" value="Unassembled WGS sequence"/>
</dbReference>
<proteinExistence type="inferred from homology"/>
<keyword evidence="6" id="KW-0520">NAD</keyword>
<dbReference type="PRINTS" id="PR00078">
    <property type="entry name" value="G3PDHDRGNASE"/>
</dbReference>
<evidence type="ECO:0000256" key="1">
    <source>
        <dbReference type="ARBA" id="ARBA00007406"/>
    </source>
</evidence>
<dbReference type="SUPFAM" id="SSF55347">
    <property type="entry name" value="Glyceraldehyde-3-phosphate dehydrogenase-like, C-terminal domain"/>
    <property type="match status" value="1"/>
</dbReference>
<evidence type="ECO:0000256" key="5">
    <source>
        <dbReference type="PIRSR" id="PIRSR000149-2"/>
    </source>
</evidence>
<feature type="active site" description="Nucleophile" evidence="4">
    <location>
        <position position="152"/>
    </location>
</feature>
<feature type="binding site" evidence="6">
    <location>
        <position position="78"/>
    </location>
    <ligand>
        <name>NAD(+)</name>
        <dbReference type="ChEBI" id="CHEBI:57540"/>
    </ligand>
</feature>
<feature type="binding site" evidence="5">
    <location>
        <position position="182"/>
    </location>
    <ligand>
        <name>D-glyceraldehyde 3-phosphate</name>
        <dbReference type="ChEBI" id="CHEBI:59776"/>
    </ligand>
</feature>
<dbReference type="EC" id="1.2.1.-" evidence="9"/>
<evidence type="ECO:0000259" key="10">
    <source>
        <dbReference type="SMART" id="SM00846"/>
    </source>
</evidence>
<dbReference type="GO" id="GO:0016620">
    <property type="term" value="F:oxidoreductase activity, acting on the aldehyde or oxo group of donors, NAD or NADP as acceptor"/>
    <property type="evidence" value="ECO:0007669"/>
    <property type="project" value="InterPro"/>
</dbReference>
<comment type="similarity">
    <text evidence="1 8">Belongs to the glyceraldehyde-3-phosphate dehydrogenase family.</text>
</comment>
<feature type="site" description="Activates thiol group during catalysis" evidence="7">
    <location>
        <position position="179"/>
    </location>
</feature>
<evidence type="ECO:0000256" key="7">
    <source>
        <dbReference type="PIRSR" id="PIRSR000149-4"/>
    </source>
</evidence>
<keyword evidence="12" id="KW-1185">Reference proteome</keyword>
<dbReference type="CDD" id="cd18126">
    <property type="entry name" value="GAPDH_I_C"/>
    <property type="match status" value="1"/>
</dbReference>
<evidence type="ECO:0000256" key="4">
    <source>
        <dbReference type="PIRSR" id="PIRSR000149-1"/>
    </source>
</evidence>
<dbReference type="InterPro" id="IPR020829">
    <property type="entry name" value="GlycerAld_3-P_DH_cat"/>
</dbReference>
<dbReference type="GO" id="GO:0050661">
    <property type="term" value="F:NADP binding"/>
    <property type="evidence" value="ECO:0007669"/>
    <property type="project" value="InterPro"/>
</dbReference>
<dbReference type="GO" id="GO:0006006">
    <property type="term" value="P:glucose metabolic process"/>
    <property type="evidence" value="ECO:0007669"/>
    <property type="project" value="InterPro"/>
</dbReference>
<evidence type="ECO:0000256" key="8">
    <source>
        <dbReference type="RuleBase" id="RU000397"/>
    </source>
</evidence>
<name>A0A1C4BHD3_9GAMM</name>
<dbReference type="PROSITE" id="PS00071">
    <property type="entry name" value="GAPDH"/>
    <property type="match status" value="1"/>
</dbReference>
<reference evidence="12" key="1">
    <citation type="submission" date="2016-08" db="EMBL/GenBank/DDBJ databases">
        <authorList>
            <person name="Varghese N."/>
            <person name="Submissions Spin"/>
        </authorList>
    </citation>
    <scope>NUCLEOTIDE SEQUENCE [LARGE SCALE GENOMIC DNA]</scope>
    <source>
        <strain evidence="12">R-53248</strain>
    </source>
</reference>
<dbReference type="Gene3D" id="3.30.360.10">
    <property type="entry name" value="Dihydrodipicolinate Reductase, domain 2"/>
    <property type="match status" value="1"/>
</dbReference>
<feature type="binding site" evidence="5">
    <location>
        <position position="233"/>
    </location>
    <ligand>
        <name>D-glyceraldehyde 3-phosphate</name>
        <dbReference type="ChEBI" id="CHEBI:59776"/>
    </ligand>
</feature>
<comment type="subunit">
    <text evidence="2">Homotetramer.</text>
</comment>
<accession>A0A1C4BHD3</accession>
<evidence type="ECO:0000256" key="6">
    <source>
        <dbReference type="PIRSR" id="PIRSR000149-3"/>
    </source>
</evidence>
<evidence type="ECO:0000256" key="2">
    <source>
        <dbReference type="ARBA" id="ARBA00011881"/>
    </source>
</evidence>
<feature type="domain" description="Glyceraldehyde 3-phosphate dehydrogenase NAD(P) binding" evidence="10">
    <location>
        <begin position="2"/>
        <end position="152"/>
    </location>
</feature>
<evidence type="ECO:0000256" key="9">
    <source>
        <dbReference type="RuleBase" id="RU361160"/>
    </source>
</evidence>
<dbReference type="SMART" id="SM00846">
    <property type="entry name" value="Gp_dh_N"/>
    <property type="match status" value="1"/>
</dbReference>
<dbReference type="InterPro" id="IPR020828">
    <property type="entry name" value="GlycerAld_3-P_DH_NAD(P)-bd"/>
</dbReference>
<dbReference type="NCBIfam" id="TIGR01534">
    <property type="entry name" value="GAPDH-I"/>
    <property type="match status" value="1"/>
</dbReference>
<dbReference type="InterPro" id="IPR020831">
    <property type="entry name" value="GlycerAld/Erythrose_P_DH"/>
</dbReference>
<dbReference type="FunFam" id="3.40.50.720:FF:000001">
    <property type="entry name" value="Glyceraldehyde-3-phosphate dehydrogenase"/>
    <property type="match status" value="1"/>
</dbReference>
<feature type="binding site" evidence="6">
    <location>
        <begin position="11"/>
        <end position="12"/>
    </location>
    <ligand>
        <name>NAD(+)</name>
        <dbReference type="ChEBI" id="CHEBI:57540"/>
    </ligand>
</feature>
<organism evidence="11 12">
    <name type="scientific">Gilliamella bombicola</name>
    <dbReference type="NCBI Taxonomy" id="1798182"/>
    <lineage>
        <taxon>Bacteria</taxon>
        <taxon>Pseudomonadati</taxon>
        <taxon>Pseudomonadota</taxon>
        <taxon>Gammaproteobacteria</taxon>
        <taxon>Orbales</taxon>
        <taxon>Orbaceae</taxon>
        <taxon>Gilliamella</taxon>
    </lineage>
</organism>
<gene>
    <name evidence="11" type="ORF">GA0061081_104155</name>
</gene>
<dbReference type="InterPro" id="IPR036291">
    <property type="entry name" value="NAD(P)-bd_dom_sf"/>
</dbReference>
<feature type="binding site" evidence="6">
    <location>
        <position position="120"/>
    </location>
    <ligand>
        <name>NAD(+)</name>
        <dbReference type="ChEBI" id="CHEBI:57540"/>
    </ligand>
</feature>
<dbReference type="FunFam" id="3.30.360.10:FF:000002">
    <property type="entry name" value="Glyceraldehyde-3-phosphate dehydrogenase"/>
    <property type="match status" value="1"/>
</dbReference>
<sequence length="332" mass="36537">MTNVAINGFGRIGRSFMRALHESSHNIKIVAINDLGSIEQLAHLLKYDTAFGRFTKSVKVKKGCLVIDGQEIVVYQERNPENLPWAKHKIDIVLESTGVFNDGKKAQAHIKAGAKKVLISAPASNVDLTIVQGVNNHMYNKDEHHIISNASCTTNCLAPLVKVLHDNFGIKSGFMTTIHAYTQDQHLQDAPHRDMRRARSAAQNIVPTSTGAAHSIGIVIPELNGKLDGSSVRVPVITGSMIDLTLNLEKEVTAQLVNDTIKKVVNSKKIDGILVYTEDEIVSSDVIKNPASSIFDAKLTKVIDSKLLKVVSWYDNEWGFSNRLVDTILQIK</sequence>
<dbReference type="Gene3D" id="3.40.50.720">
    <property type="entry name" value="NAD(P)-binding Rossmann-like Domain"/>
    <property type="match status" value="1"/>
</dbReference>
<dbReference type="GO" id="GO:0051287">
    <property type="term" value="F:NAD binding"/>
    <property type="evidence" value="ECO:0007669"/>
    <property type="project" value="InterPro"/>
</dbReference>
<keyword evidence="3 9" id="KW-0560">Oxidoreductase</keyword>
<dbReference type="AlphaFoldDB" id="A0A1C4BHD3"/>
<dbReference type="EMBL" id="FMAQ01000004">
    <property type="protein sequence ID" value="SCC06138.1"/>
    <property type="molecule type" value="Genomic_DNA"/>
</dbReference>
<dbReference type="CDD" id="cd05214">
    <property type="entry name" value="GAPDH_I_N"/>
    <property type="match status" value="1"/>
</dbReference>
<dbReference type="InterPro" id="IPR020830">
    <property type="entry name" value="GlycerAld_3-P_DH_AS"/>
</dbReference>
<dbReference type="PANTHER" id="PTHR43148">
    <property type="entry name" value="GLYCERALDEHYDE-3-PHOSPHATE DEHYDROGENASE 2"/>
    <property type="match status" value="1"/>
</dbReference>
<evidence type="ECO:0000256" key="3">
    <source>
        <dbReference type="ARBA" id="ARBA00023002"/>
    </source>
</evidence>
<dbReference type="STRING" id="1798182.GA0061081_104155"/>